<dbReference type="Pfam" id="PF01235">
    <property type="entry name" value="Na_Ala_symp"/>
    <property type="match status" value="1"/>
</dbReference>
<dbReference type="KEGG" id="ppr:PBPRA1445"/>
<comment type="similarity">
    <text evidence="2 9">Belongs to the alanine or glycine:cation symporter (AGCS) (TC 2.A.25) family.</text>
</comment>
<keyword evidence="9" id="KW-0997">Cell inner membrane</keyword>
<dbReference type="Proteomes" id="UP000000593">
    <property type="component" value="Chromosome 1"/>
</dbReference>
<feature type="transmembrane region" description="Helical" evidence="9">
    <location>
        <begin position="260"/>
        <end position="281"/>
    </location>
</feature>
<evidence type="ECO:0000256" key="5">
    <source>
        <dbReference type="ARBA" id="ARBA00022692"/>
    </source>
</evidence>
<keyword evidence="3 9" id="KW-0813">Transport</keyword>
<feature type="transmembrane region" description="Helical" evidence="9">
    <location>
        <begin position="410"/>
        <end position="429"/>
    </location>
</feature>
<evidence type="ECO:0000256" key="6">
    <source>
        <dbReference type="ARBA" id="ARBA00022847"/>
    </source>
</evidence>
<dbReference type="AlphaFoldDB" id="Q6LS70"/>
<feature type="transmembrane region" description="Helical" evidence="9">
    <location>
        <begin position="475"/>
        <end position="495"/>
    </location>
</feature>
<dbReference type="HOGENOM" id="CLU_024867_0_1_6"/>
<evidence type="ECO:0000256" key="9">
    <source>
        <dbReference type="RuleBase" id="RU363064"/>
    </source>
</evidence>
<name>Q6LS70_PHOPR</name>
<dbReference type="EMBL" id="CR378667">
    <property type="protein sequence ID" value="CAG19856.1"/>
    <property type="molecule type" value="Genomic_DNA"/>
</dbReference>
<keyword evidence="8 9" id="KW-0472">Membrane</keyword>
<protein>
    <submittedName>
        <fullName evidence="10">Sodium/alanine symporter</fullName>
    </submittedName>
</protein>
<dbReference type="PRINTS" id="PR00175">
    <property type="entry name" value="NAALASMPORT"/>
</dbReference>
<keyword evidence="6 9" id="KW-0769">Symport</keyword>
<feature type="transmembrane region" description="Helical" evidence="9">
    <location>
        <begin position="287"/>
        <end position="310"/>
    </location>
</feature>
<organism evidence="10 11">
    <name type="scientific">Photobacterium profundum (strain SS9)</name>
    <dbReference type="NCBI Taxonomy" id="298386"/>
    <lineage>
        <taxon>Bacteria</taxon>
        <taxon>Pseudomonadati</taxon>
        <taxon>Pseudomonadota</taxon>
        <taxon>Gammaproteobacteria</taxon>
        <taxon>Vibrionales</taxon>
        <taxon>Vibrionaceae</taxon>
        <taxon>Photobacterium</taxon>
    </lineage>
</organism>
<feature type="transmembrane region" description="Helical" evidence="9">
    <location>
        <begin position="441"/>
        <end position="463"/>
    </location>
</feature>
<keyword evidence="5 9" id="KW-0812">Transmembrane</keyword>
<dbReference type="GO" id="GO:0005283">
    <property type="term" value="F:amino acid:sodium symporter activity"/>
    <property type="evidence" value="ECO:0007669"/>
    <property type="project" value="InterPro"/>
</dbReference>
<evidence type="ECO:0000256" key="7">
    <source>
        <dbReference type="ARBA" id="ARBA00022989"/>
    </source>
</evidence>
<feature type="transmembrane region" description="Helical" evidence="9">
    <location>
        <begin position="223"/>
        <end position="248"/>
    </location>
</feature>
<dbReference type="STRING" id="298386.PBPRA1445"/>
<gene>
    <name evidence="10" type="primary">XCC3166</name>
    <name evidence="10" type="ordered locus">PBPRA1445</name>
</gene>
<dbReference type="Gene3D" id="1.20.1740.10">
    <property type="entry name" value="Amino acid/polyamine transporter I"/>
    <property type="match status" value="1"/>
</dbReference>
<evidence type="ECO:0000256" key="4">
    <source>
        <dbReference type="ARBA" id="ARBA00022475"/>
    </source>
</evidence>
<feature type="transmembrane region" description="Helical" evidence="9">
    <location>
        <begin position="182"/>
        <end position="203"/>
    </location>
</feature>
<dbReference type="GO" id="GO:0005886">
    <property type="term" value="C:plasma membrane"/>
    <property type="evidence" value="ECO:0007669"/>
    <property type="project" value="UniProtKB-SubCell"/>
</dbReference>
<dbReference type="PROSITE" id="PS00873">
    <property type="entry name" value="NA_ALANINE_SYMP"/>
    <property type="match status" value="1"/>
</dbReference>
<dbReference type="PANTHER" id="PTHR30330">
    <property type="entry name" value="AGSS FAMILY TRANSPORTER, SODIUM-ALANINE"/>
    <property type="match status" value="1"/>
</dbReference>
<keyword evidence="4" id="KW-1003">Cell membrane</keyword>
<keyword evidence="11" id="KW-1185">Reference proteome</keyword>
<accession>Q6LS70</accession>
<evidence type="ECO:0000313" key="11">
    <source>
        <dbReference type="Proteomes" id="UP000000593"/>
    </source>
</evidence>
<dbReference type="eggNOG" id="COG1115">
    <property type="taxonomic scope" value="Bacteria"/>
</dbReference>
<dbReference type="InterPro" id="IPR001463">
    <property type="entry name" value="Na/Ala_symport"/>
</dbReference>
<dbReference type="FunFam" id="1.20.1740.10:FF:000004">
    <property type="entry name" value="Sodium:alanine symporter family protein"/>
    <property type="match status" value="1"/>
</dbReference>
<feature type="transmembrane region" description="Helical" evidence="9">
    <location>
        <begin position="53"/>
        <end position="77"/>
    </location>
</feature>
<reference evidence="11" key="1">
    <citation type="journal article" date="2005" name="Science">
        <title>Life at depth: Photobacterium profundum genome sequence and expression analysis.</title>
        <authorList>
            <person name="Vezzi A."/>
            <person name="Campanaro S."/>
            <person name="D'Angelo M."/>
            <person name="Simonato F."/>
            <person name="Vitulo N."/>
            <person name="Lauro F.M."/>
            <person name="Cestaro A."/>
            <person name="Malacrida G."/>
            <person name="Simionati B."/>
            <person name="Cannata N."/>
            <person name="Romualdi C."/>
            <person name="Bartlett D.H."/>
            <person name="Valle G."/>
        </authorList>
    </citation>
    <scope>NUCLEOTIDE SEQUENCE [LARGE SCALE GENOMIC DNA]</scope>
    <source>
        <strain evidence="11">ATCC BAA-1253 / SS9</strain>
    </source>
</reference>
<evidence type="ECO:0000313" key="10">
    <source>
        <dbReference type="EMBL" id="CAG19856.1"/>
    </source>
</evidence>
<dbReference type="NCBIfam" id="TIGR00835">
    <property type="entry name" value="agcS"/>
    <property type="match status" value="1"/>
</dbReference>
<keyword evidence="7 9" id="KW-1133">Transmembrane helix</keyword>
<proteinExistence type="inferred from homology"/>
<sequence>MLSFCACCHTEWCYKIKNLTIYLQSVYYAAEHYLPNYITGSFMQEFVDFLNGIIWSPILIYLCLGAGLFYSIATRFVQLRHFREMWRLLLSGKSSDKGISSFQALAVSLSGRVGTGNIAGVAAAIGFGGPGAVFWMWVVAFLGAATAYTESALAQIYKEEDEDGQFRGGPAYYIEKAMGQKWYAWIFAIATIFACGILLPGVQSNSIGNAVEAAFGPGEMIETAIGTISFAKIVTGTVISIFLAFIIFGGVKRIANFTQIVVPFMALAYIVVAFIIILLNIGQVPAVFAMILGDAFTPMAGFGAAIGWGVKRGVYSNEAGQGTGPHAAAAADVEHPAQQGLVQAFSIYIDTLLVCSATAFMIIITGAYNVHGGAEGVFLVQNLAANIGANGPVFTQMAIESAMPGIGKPFIAFALFFFAFTTILAYYYIAETNIAYIRRTFKVPGLMFILKGVLIVAVFYGTVKTANLAWALGDVGVGLMAWLNIVGILIVFFLGRPALKALKDYEAQQKAGVTEFTFDPVKLGIKGADFWEKKLKSQGKPKAVEDVVDGEPVKPLA</sequence>
<evidence type="ECO:0000256" key="1">
    <source>
        <dbReference type="ARBA" id="ARBA00004651"/>
    </source>
</evidence>
<comment type="subcellular location">
    <subcellularLocation>
        <location evidence="9">Cell inner membrane</location>
        <topology evidence="9">Multi-pass membrane protein</topology>
    </subcellularLocation>
    <subcellularLocation>
        <location evidence="1">Cell membrane</location>
        <topology evidence="1">Multi-pass membrane protein</topology>
    </subcellularLocation>
</comment>
<evidence type="ECO:0000256" key="3">
    <source>
        <dbReference type="ARBA" id="ARBA00022448"/>
    </source>
</evidence>
<evidence type="ECO:0000256" key="2">
    <source>
        <dbReference type="ARBA" id="ARBA00009261"/>
    </source>
</evidence>
<dbReference type="PANTHER" id="PTHR30330:SF7">
    <property type="entry name" value="SODIUM_PROTON-DEPENDENT ALANINE CARRIER PROTEIN YRBD-RELATED"/>
    <property type="match status" value="1"/>
</dbReference>
<evidence type="ECO:0000256" key="8">
    <source>
        <dbReference type="ARBA" id="ARBA00023136"/>
    </source>
</evidence>
<feature type="transmembrane region" description="Helical" evidence="9">
    <location>
        <begin position="347"/>
        <end position="368"/>
    </location>
</feature>